<dbReference type="STRING" id="136857.CTEST_05110"/>
<feature type="domain" description="GmrSD restriction endonucleases C-terminal" evidence="1">
    <location>
        <begin position="88"/>
        <end position="159"/>
    </location>
</feature>
<protein>
    <submittedName>
        <fullName evidence="2">HNH endonuclease</fullName>
    </submittedName>
</protein>
<dbReference type="InterPro" id="IPR011089">
    <property type="entry name" value="GmrSD_C"/>
</dbReference>
<proteinExistence type="predicted"/>
<keyword evidence="2" id="KW-0255">Endonuclease</keyword>
<dbReference type="KEGG" id="cted:CTEST_05110"/>
<evidence type="ECO:0000313" key="2">
    <source>
        <dbReference type="EMBL" id="AKK08469.1"/>
    </source>
</evidence>
<evidence type="ECO:0000259" key="1">
    <source>
        <dbReference type="Pfam" id="PF07510"/>
    </source>
</evidence>
<dbReference type="RefSeq" id="WP_236686146.1">
    <property type="nucleotide sequence ID" value="NZ_CP011545.1"/>
</dbReference>
<sequence length="197" mass="21641">MRLSFFFAVLVVATAVMVVPRGLPQPLPEVADVPQRARVLGYSRAEFGSGWAPHGPCTIREALLASLLIDAVLDTPTCTLTGVATFDDPYTGSSLSISDAIDIDHIFPLSAAWDLGAHRWTPSQRQAFANDPRNLYPVSAAANRDKSDQLPSDWMPSHRSSRCWYAQRLAAVAEAYELPLPTADIRTMRRACHHILT</sequence>
<dbReference type="Pfam" id="PF07510">
    <property type="entry name" value="GmrSD_C"/>
    <property type="match status" value="1"/>
</dbReference>
<dbReference type="AlphaFoldDB" id="A0A0G3H4X6"/>
<dbReference type="PANTHER" id="PTHR24094:SF15">
    <property type="entry name" value="AMP-DEPENDENT SYNTHETASE_LIGASE DOMAIN-CONTAINING PROTEIN-RELATED"/>
    <property type="match status" value="1"/>
</dbReference>
<dbReference type="GO" id="GO:0004519">
    <property type="term" value="F:endonuclease activity"/>
    <property type="evidence" value="ECO:0007669"/>
    <property type="project" value="UniProtKB-KW"/>
</dbReference>
<dbReference type="EMBL" id="CP011545">
    <property type="protein sequence ID" value="AKK08469.1"/>
    <property type="molecule type" value="Genomic_DNA"/>
</dbReference>
<reference evidence="2 3" key="1">
    <citation type="journal article" date="2015" name="Genome Announc.">
        <title>Complete Genome Sequence of the Type Strain Corynebacterium testudinoris DSM 44614, Recovered from Necrotic Lesions in the Mouth of a Tortoise.</title>
        <authorList>
            <person name="Ruckert C."/>
            <person name="Kriete M."/>
            <person name="Jaenicke S."/>
            <person name="Winkler A."/>
            <person name="Tauch A."/>
        </authorList>
    </citation>
    <scope>NUCLEOTIDE SEQUENCE [LARGE SCALE GENOMIC DNA]</scope>
    <source>
        <strain evidence="2 3">DSM 44614</strain>
    </source>
</reference>
<dbReference type="Proteomes" id="UP000035540">
    <property type="component" value="Chromosome"/>
</dbReference>
<dbReference type="PATRIC" id="fig|136857.5.peg.1016"/>
<organism evidence="2 3">
    <name type="scientific">Corynebacterium testudinoris</name>
    <dbReference type="NCBI Taxonomy" id="136857"/>
    <lineage>
        <taxon>Bacteria</taxon>
        <taxon>Bacillati</taxon>
        <taxon>Actinomycetota</taxon>
        <taxon>Actinomycetes</taxon>
        <taxon>Mycobacteriales</taxon>
        <taxon>Corynebacteriaceae</taxon>
        <taxon>Corynebacterium</taxon>
    </lineage>
</organism>
<evidence type="ECO:0000313" key="3">
    <source>
        <dbReference type="Proteomes" id="UP000035540"/>
    </source>
</evidence>
<keyword evidence="2" id="KW-0378">Hydrolase</keyword>
<accession>A0A0G3H4X6</accession>
<reference evidence="3" key="2">
    <citation type="submission" date="2015-05" db="EMBL/GenBank/DDBJ databases">
        <title>Complete genome sequence of Corynebacterium testudinoris DSM 44614, recovered from necrotic lesions in the mouth of a tortoise.</title>
        <authorList>
            <person name="Ruckert C."/>
            <person name="Albersmeier A."/>
            <person name="Winkler A."/>
            <person name="Tauch A."/>
        </authorList>
    </citation>
    <scope>NUCLEOTIDE SEQUENCE [LARGE SCALE GENOMIC DNA]</scope>
    <source>
        <strain evidence="3">DSM 44614</strain>
    </source>
</reference>
<name>A0A0G3H4X6_9CORY</name>
<gene>
    <name evidence="2" type="ORF">CTEST_05110</name>
</gene>
<dbReference type="PANTHER" id="PTHR24094">
    <property type="entry name" value="SECRETED PROTEIN"/>
    <property type="match status" value="1"/>
</dbReference>
<keyword evidence="3" id="KW-1185">Reference proteome</keyword>
<keyword evidence="2" id="KW-0540">Nuclease</keyword>